<comment type="similarity">
    <text evidence="1">Belongs to the BCP1 family.</text>
</comment>
<feature type="compositionally biased region" description="Acidic residues" evidence="2">
    <location>
        <begin position="13"/>
        <end position="24"/>
    </location>
</feature>
<gene>
    <name evidence="3" type="ORF">PTTT1_LOCUS10452</name>
</gene>
<evidence type="ECO:0000256" key="2">
    <source>
        <dbReference type="SAM" id="MobiDB-lite"/>
    </source>
</evidence>
<dbReference type="Proteomes" id="UP000836788">
    <property type="component" value="Chromosome 12"/>
</dbReference>
<evidence type="ECO:0000313" key="3">
    <source>
        <dbReference type="EMBL" id="CAG9279553.1"/>
    </source>
</evidence>
<dbReference type="PANTHER" id="PTHR13261">
    <property type="entry name" value="BRCA2 AND CDKN1A INTERACTING PROTEIN"/>
    <property type="match status" value="1"/>
</dbReference>
<name>A0A8J9S289_PHATR</name>
<proteinExistence type="inferred from homology"/>
<organism evidence="3">
    <name type="scientific">Phaeodactylum tricornutum</name>
    <name type="common">Diatom</name>
    <dbReference type="NCBI Taxonomy" id="2850"/>
    <lineage>
        <taxon>Eukaryota</taxon>
        <taxon>Sar</taxon>
        <taxon>Stramenopiles</taxon>
        <taxon>Ochrophyta</taxon>
        <taxon>Bacillariophyta</taxon>
        <taxon>Bacillariophyceae</taxon>
        <taxon>Bacillariophycidae</taxon>
        <taxon>Naviculales</taxon>
        <taxon>Phaeodactylaceae</taxon>
        <taxon>Phaeodactylum</taxon>
    </lineage>
</organism>
<evidence type="ECO:0008006" key="4">
    <source>
        <dbReference type="Google" id="ProtNLM"/>
    </source>
</evidence>
<feature type="region of interest" description="Disordered" evidence="2">
    <location>
        <begin position="1"/>
        <end position="91"/>
    </location>
</feature>
<feature type="compositionally biased region" description="Acidic residues" evidence="2">
    <location>
        <begin position="40"/>
        <end position="55"/>
    </location>
</feature>
<dbReference type="AlphaFoldDB" id="A0A8J9S289"/>
<dbReference type="GO" id="GO:0005634">
    <property type="term" value="C:nucleus"/>
    <property type="evidence" value="ECO:0007669"/>
    <property type="project" value="TreeGrafter"/>
</dbReference>
<protein>
    <recommendedName>
        <fullName evidence="4">Protein BCP1</fullName>
    </recommendedName>
</protein>
<dbReference type="InterPro" id="IPR025602">
    <property type="entry name" value="BCP1_family"/>
</dbReference>
<dbReference type="EMBL" id="OU594953">
    <property type="protein sequence ID" value="CAG9279553.1"/>
    <property type="molecule type" value="Genomic_DNA"/>
</dbReference>
<accession>A0A8J9S289</accession>
<sequence length="322" mass="35553">MPDAKRNTTASSSEEESSSDDDSLALEGVVARHPDASSSSDDDDEEEEEPCEPTADETANQKDFGTDKRKGATTRSSKVPPPKRKKSNESETMQVEFTFHDMDDKFFHGLKSLLHNSCTTYQPHSSELVDLMINNIAVGTVLSTQGDTENNVYGFASVLNITEHQQSPAIQQLQRFCLDGCPADRRAELEVVLSGKTKRPAGFVLHGRMLNLPLEIVEVLQQQLVLDMDWAVEHAEGGVDARKALDFGVFLRLAPCQKDNTGALVYRFFDDEVLAGQADFSFLVEAPASYSKEDKNYVSVIVLTKTGHRAAMKDLAKLIHGR</sequence>
<dbReference type="PANTHER" id="PTHR13261:SF0">
    <property type="entry name" value="BRCA2 AND CDKN1A-INTERACTING PROTEIN"/>
    <property type="match status" value="1"/>
</dbReference>
<dbReference type="Pfam" id="PF13862">
    <property type="entry name" value="BCCIP"/>
    <property type="match status" value="1"/>
</dbReference>
<evidence type="ECO:0000256" key="1">
    <source>
        <dbReference type="ARBA" id="ARBA00006781"/>
    </source>
</evidence>
<reference evidence="3" key="1">
    <citation type="submission" date="2022-02" db="EMBL/GenBank/DDBJ databases">
        <authorList>
            <person name="Giguere J D."/>
        </authorList>
    </citation>
    <scope>NUCLEOTIDE SEQUENCE</scope>
    <source>
        <strain evidence="3">CCAP 1055/1</strain>
    </source>
</reference>